<dbReference type="NCBIfam" id="TIGR02677">
    <property type="entry name" value="TIGR02677 family protein"/>
    <property type="match status" value="1"/>
</dbReference>
<organism evidence="1 2">
    <name type="scientific">Hungatella hathewayi</name>
    <dbReference type="NCBI Taxonomy" id="154046"/>
    <lineage>
        <taxon>Bacteria</taxon>
        <taxon>Bacillati</taxon>
        <taxon>Bacillota</taxon>
        <taxon>Clostridia</taxon>
        <taxon>Lachnospirales</taxon>
        <taxon>Lachnospiraceae</taxon>
        <taxon>Hungatella</taxon>
    </lineage>
</organism>
<dbReference type="Proteomes" id="UP000095651">
    <property type="component" value="Unassembled WGS sequence"/>
</dbReference>
<proteinExistence type="predicted"/>
<sequence>MKEKPTIKSLGNISELRYINADNVTRYRAIMRYLYLQYERLSYWLSPEQIYSGVMEWNILKNYTLEQCQLDLDQLVSWKNLTYRHDGTRARTVEEYLRKKYQYLITPYSIELERFLERLEGVKGYGGSLEPTLFDKIADTILDIYEHKGDYEPKAALEVWNSLYDSFQKLNQTSMDYIASLHTGTAEDLMMTSSFLMYKDSITLYLQDFVQALQRRSYRIEGNLKLINRDMQTRFFKCVLEGEWLIPKVEEFFTREEYQQNLERRWRQLCRWFCGDDHTQSEMFLLEQASKDAIKKIVRSTLRIQEKQRSIVSRRQDLDFLGKWFYHLEDVKEAHRLAAYAFGIFPTRHLQGEDNRSSDSQDISMWDEAAIERVIRSRSRKRGGKGSGESETIADNHLKKEALRQELVAYQKQELAFLIEMTKKGSVKVSELQCITAVARIQLLNWIGRCISSEGQAFYTSEGIKVTLYMPEEKHYVTLDCDDGTLGLLDYSFVFEIENRETWQNLLRGMTGDLDG</sequence>
<protein>
    <submittedName>
        <fullName evidence="1">Protein of uncharacterized function (DUF2397)</fullName>
    </submittedName>
</protein>
<evidence type="ECO:0000313" key="1">
    <source>
        <dbReference type="EMBL" id="CUO11586.1"/>
    </source>
</evidence>
<dbReference type="AlphaFoldDB" id="A0A174CJ68"/>
<gene>
    <name evidence="1" type="ORF">ERS852407_01880</name>
</gene>
<name>A0A174CJ68_9FIRM</name>
<reference evidence="1 2" key="1">
    <citation type="submission" date="2015-09" db="EMBL/GenBank/DDBJ databases">
        <authorList>
            <consortium name="Pathogen Informatics"/>
        </authorList>
    </citation>
    <scope>NUCLEOTIDE SEQUENCE [LARGE SCALE GENOMIC DNA]</scope>
    <source>
        <strain evidence="1 2">2789STDY5608850</strain>
    </source>
</reference>
<dbReference type="EMBL" id="CYZE01000004">
    <property type="protein sequence ID" value="CUO11586.1"/>
    <property type="molecule type" value="Genomic_DNA"/>
</dbReference>
<dbReference type="RefSeq" id="WP_055654465.1">
    <property type="nucleotide sequence ID" value="NZ_CABIXC010000004.1"/>
</dbReference>
<dbReference type="Pfam" id="PF09660">
    <property type="entry name" value="DUF2397"/>
    <property type="match status" value="1"/>
</dbReference>
<accession>A0A174CJ68</accession>
<evidence type="ECO:0000313" key="2">
    <source>
        <dbReference type="Proteomes" id="UP000095651"/>
    </source>
</evidence>
<dbReference type="InterPro" id="IPR013493">
    <property type="entry name" value="CHP02677"/>
</dbReference>